<proteinExistence type="predicted"/>
<dbReference type="Proteomes" id="UP001158049">
    <property type="component" value="Unassembled WGS sequence"/>
</dbReference>
<dbReference type="Pfam" id="PF09361">
    <property type="entry name" value="Phasin_2"/>
    <property type="match status" value="1"/>
</dbReference>
<dbReference type="RefSeq" id="WP_283445040.1">
    <property type="nucleotide sequence ID" value="NZ_FXUL01000028.1"/>
</dbReference>
<feature type="domain" description="Phasin" evidence="1">
    <location>
        <begin position="6"/>
        <end position="109"/>
    </location>
</feature>
<comment type="caution">
    <text evidence="2">The sequence shown here is derived from an EMBL/GenBank/DDBJ whole genome shotgun (WGS) entry which is preliminary data.</text>
</comment>
<dbReference type="InterPro" id="IPR010127">
    <property type="entry name" value="Phasin_subfam-1"/>
</dbReference>
<dbReference type="NCBIfam" id="TIGR01841">
    <property type="entry name" value="phasin"/>
    <property type="match status" value="1"/>
</dbReference>
<protein>
    <submittedName>
        <fullName evidence="2">Phasin family protein</fullName>
    </submittedName>
</protein>
<gene>
    <name evidence="2" type="ORF">SAMN06295970_1289</name>
</gene>
<dbReference type="InterPro" id="IPR018968">
    <property type="entry name" value="Phasin"/>
</dbReference>
<reference evidence="2 3" key="1">
    <citation type="submission" date="2017-05" db="EMBL/GenBank/DDBJ databases">
        <authorList>
            <person name="Varghese N."/>
            <person name="Submissions S."/>
        </authorList>
    </citation>
    <scope>NUCLEOTIDE SEQUENCE [LARGE SCALE GENOMIC DNA]</scope>
    <source>
        <strain evidence="2 3">DSM 26001</strain>
    </source>
</reference>
<evidence type="ECO:0000313" key="3">
    <source>
        <dbReference type="Proteomes" id="UP001158049"/>
    </source>
</evidence>
<sequence>MSSFQEQFSAATKANLETQLALLTALTGKAFESVEKVVELNMNVAKAALEESTSNARQLLAAKDAQEFIALSATQAQPNAEKAASYGREVMTIMSGLQAEVTKAAESQIGEHSRKLATLVDEVSKSAPAGSENVVAFMKTAIANANAGYEQLSKSTKQAVDAMGANINTAAAQMSQAASKAGARVATATVAAKK</sequence>
<evidence type="ECO:0000259" key="1">
    <source>
        <dbReference type="Pfam" id="PF09361"/>
    </source>
</evidence>
<keyword evidence="3" id="KW-1185">Reference proteome</keyword>
<name>A0ABY1QT13_9BURK</name>
<dbReference type="EMBL" id="FXUL01000028">
    <property type="protein sequence ID" value="SMP78159.1"/>
    <property type="molecule type" value="Genomic_DNA"/>
</dbReference>
<evidence type="ECO:0000313" key="2">
    <source>
        <dbReference type="EMBL" id="SMP78159.1"/>
    </source>
</evidence>
<organism evidence="2 3">
    <name type="scientific">Noviherbaspirillum suwonense</name>
    <dbReference type="NCBI Taxonomy" id="1224511"/>
    <lineage>
        <taxon>Bacteria</taxon>
        <taxon>Pseudomonadati</taxon>
        <taxon>Pseudomonadota</taxon>
        <taxon>Betaproteobacteria</taxon>
        <taxon>Burkholderiales</taxon>
        <taxon>Oxalobacteraceae</taxon>
        <taxon>Noviherbaspirillum</taxon>
    </lineage>
</organism>
<accession>A0ABY1QT13</accession>